<keyword evidence="1" id="KW-0004">4Fe-4S</keyword>
<feature type="domain" description="4Fe-4S ferredoxin-type" evidence="7">
    <location>
        <begin position="167"/>
        <end position="196"/>
    </location>
</feature>
<name>A0AAE3TDH6_9BACT</name>
<dbReference type="Pfam" id="PF00037">
    <property type="entry name" value="Fer4"/>
    <property type="match status" value="2"/>
</dbReference>
<gene>
    <name evidence="8" type="ORF">OD816_000174</name>
</gene>
<dbReference type="InterPro" id="IPR017900">
    <property type="entry name" value="4Fe4S_Fe_S_CS"/>
</dbReference>
<dbReference type="InterPro" id="IPR042298">
    <property type="entry name" value="P-CP_red_C"/>
</dbReference>
<dbReference type="Pfam" id="PF01077">
    <property type="entry name" value="NIR_SIR"/>
    <property type="match status" value="1"/>
</dbReference>
<sequence length="264" mass="30050">MEWEREAEEYLKKIPFFIRGKVKREVEKYLSEKGYKKVSLEALLDAKKALLEKMSQAENGYEVSGCFGLNSCSNALTNSEKLLKNLEKILEEEKITEFLKKKVKGQLKAHHKFKIGLSECPNACSQIYICDFALHGFVKPEVNIKKCSFCGSCVEVCEEEAIKLTEFGVVIDEKKCVGCGQCLKICPEGAITEKFKGYKVYLGGKLGRHPRLATFLTYAENEKEVEKIFKKVLALYKEYNIKGERLGAIIERIGFDKMKKLVIS</sequence>
<keyword evidence="6" id="KW-0175">Coiled coil</keyword>
<proteinExistence type="predicted"/>
<evidence type="ECO:0000313" key="9">
    <source>
        <dbReference type="Proteomes" id="UP001144110"/>
    </source>
</evidence>
<dbReference type="GO" id="GO:0015995">
    <property type="term" value="P:chlorophyll biosynthetic process"/>
    <property type="evidence" value="ECO:0007669"/>
    <property type="project" value="InterPro"/>
</dbReference>
<dbReference type="InterPro" id="IPR017896">
    <property type="entry name" value="4Fe4S_Fe-S-bd"/>
</dbReference>
<evidence type="ECO:0000313" key="8">
    <source>
        <dbReference type="EMBL" id="MDF2952929.1"/>
    </source>
</evidence>
<dbReference type="PANTHER" id="PTHR11493:SF47">
    <property type="entry name" value="SULFITE REDUCTASE [NADPH] SUBUNIT BETA"/>
    <property type="match status" value="1"/>
</dbReference>
<dbReference type="GO" id="GO:0015979">
    <property type="term" value="P:photosynthesis"/>
    <property type="evidence" value="ECO:0007669"/>
    <property type="project" value="InterPro"/>
</dbReference>
<dbReference type="GO" id="GO:0051539">
    <property type="term" value="F:4 iron, 4 sulfur cluster binding"/>
    <property type="evidence" value="ECO:0007669"/>
    <property type="project" value="UniProtKB-KW"/>
</dbReference>
<dbReference type="GO" id="GO:0016002">
    <property type="term" value="F:sulfite reductase activity"/>
    <property type="evidence" value="ECO:0007669"/>
    <property type="project" value="TreeGrafter"/>
</dbReference>
<dbReference type="AlphaFoldDB" id="A0AAE3TDH6"/>
<dbReference type="EMBL" id="JAPHEG010000001">
    <property type="protein sequence ID" value="MDF2952929.1"/>
    <property type="molecule type" value="Genomic_DNA"/>
</dbReference>
<keyword evidence="2" id="KW-0479">Metal-binding</keyword>
<evidence type="ECO:0000256" key="1">
    <source>
        <dbReference type="ARBA" id="ARBA00022485"/>
    </source>
</evidence>
<organism evidence="8 9">
    <name type="scientific">Candidatus Thermodesulfobacterium syntrophicum</name>
    <dbReference type="NCBI Taxonomy" id="3060442"/>
    <lineage>
        <taxon>Bacteria</taxon>
        <taxon>Pseudomonadati</taxon>
        <taxon>Thermodesulfobacteriota</taxon>
        <taxon>Thermodesulfobacteria</taxon>
        <taxon>Thermodesulfobacteriales</taxon>
        <taxon>Thermodesulfobacteriaceae</taxon>
        <taxon>Thermodesulfobacterium</taxon>
    </lineage>
</organism>
<dbReference type="Gene3D" id="1.10.8.550">
    <property type="entry name" value="Proto-chlorophyllide reductase 57 kD subunit B"/>
    <property type="match status" value="1"/>
</dbReference>
<dbReference type="PANTHER" id="PTHR11493">
    <property type="entry name" value="SULFITE REDUCTASE [NADPH] SUBUNIT BETA-RELATED"/>
    <property type="match status" value="1"/>
</dbReference>
<dbReference type="GO" id="GO:0020037">
    <property type="term" value="F:heme binding"/>
    <property type="evidence" value="ECO:0007669"/>
    <property type="project" value="InterPro"/>
</dbReference>
<feature type="domain" description="4Fe-4S ferredoxin-type" evidence="7">
    <location>
        <begin position="138"/>
        <end position="166"/>
    </location>
</feature>
<keyword evidence="5" id="KW-0411">Iron-sulfur</keyword>
<keyword evidence="4" id="KW-0408">Iron</keyword>
<dbReference type="InterPro" id="IPR045169">
    <property type="entry name" value="NO2/SO3_Rdtase_4Fe4S_prot"/>
</dbReference>
<evidence type="ECO:0000259" key="7">
    <source>
        <dbReference type="PROSITE" id="PS51379"/>
    </source>
</evidence>
<evidence type="ECO:0000256" key="4">
    <source>
        <dbReference type="ARBA" id="ARBA00023004"/>
    </source>
</evidence>
<feature type="coiled-coil region" evidence="6">
    <location>
        <begin position="40"/>
        <end position="96"/>
    </location>
</feature>
<dbReference type="GO" id="GO:0046872">
    <property type="term" value="F:metal ion binding"/>
    <property type="evidence" value="ECO:0007669"/>
    <property type="project" value="UniProtKB-KW"/>
</dbReference>
<dbReference type="PROSITE" id="PS51379">
    <property type="entry name" value="4FE4S_FER_2"/>
    <property type="match status" value="2"/>
</dbReference>
<dbReference type="InterPro" id="IPR013580">
    <property type="entry name" value="LI-POR_suB-like_C"/>
</dbReference>
<accession>A0AAE3TDH6</accession>
<dbReference type="Gene3D" id="3.30.70.20">
    <property type="match status" value="1"/>
</dbReference>
<evidence type="ECO:0000256" key="2">
    <source>
        <dbReference type="ARBA" id="ARBA00022723"/>
    </source>
</evidence>
<evidence type="ECO:0000256" key="6">
    <source>
        <dbReference type="SAM" id="Coils"/>
    </source>
</evidence>
<protein>
    <submittedName>
        <fullName evidence="8">Dissimilatory sulfite reductase</fullName>
    </submittedName>
</protein>
<evidence type="ECO:0000256" key="5">
    <source>
        <dbReference type="ARBA" id="ARBA00023014"/>
    </source>
</evidence>
<evidence type="ECO:0000256" key="3">
    <source>
        <dbReference type="ARBA" id="ARBA00023002"/>
    </source>
</evidence>
<dbReference type="SUPFAM" id="SSF54862">
    <property type="entry name" value="4Fe-4S ferredoxins"/>
    <property type="match status" value="1"/>
</dbReference>
<keyword evidence="3" id="KW-0560">Oxidoreductase</keyword>
<dbReference type="GO" id="GO:0000103">
    <property type="term" value="P:sulfate assimilation"/>
    <property type="evidence" value="ECO:0007669"/>
    <property type="project" value="TreeGrafter"/>
</dbReference>
<dbReference type="Pfam" id="PF08369">
    <property type="entry name" value="PCP_red"/>
    <property type="match status" value="1"/>
</dbReference>
<reference evidence="8" key="1">
    <citation type="submission" date="2022-11" db="EMBL/GenBank/DDBJ databases">
        <title>Candidatus Alkanophaga archaea from heated hydrothermal vent sediment oxidize petroleum alkanes.</title>
        <authorList>
            <person name="Zehnle H."/>
            <person name="Laso-Perez R."/>
            <person name="Lipp J."/>
            <person name="Teske A."/>
            <person name="Wegener G."/>
        </authorList>
    </citation>
    <scope>NUCLEOTIDE SEQUENCE</scope>
    <source>
        <strain evidence="8">MCA70</strain>
    </source>
</reference>
<comment type="caution">
    <text evidence="8">The sequence shown here is derived from an EMBL/GenBank/DDBJ whole genome shotgun (WGS) entry which is preliminary data.</text>
</comment>
<dbReference type="GO" id="GO:0050311">
    <property type="term" value="F:sulfite reductase (ferredoxin) activity"/>
    <property type="evidence" value="ECO:0007669"/>
    <property type="project" value="TreeGrafter"/>
</dbReference>
<dbReference type="PROSITE" id="PS00198">
    <property type="entry name" value="4FE4S_FER_1"/>
    <property type="match status" value="1"/>
</dbReference>
<dbReference type="Proteomes" id="UP001144110">
    <property type="component" value="Unassembled WGS sequence"/>
</dbReference>
<dbReference type="GO" id="GO:0009337">
    <property type="term" value="C:sulfite reductase complex (NADPH)"/>
    <property type="evidence" value="ECO:0007669"/>
    <property type="project" value="TreeGrafter"/>
</dbReference>
<dbReference type="Gene3D" id="3.30.413.10">
    <property type="entry name" value="Sulfite Reductase Hemoprotein, domain 1"/>
    <property type="match status" value="1"/>
</dbReference>
<dbReference type="InterPro" id="IPR045854">
    <property type="entry name" value="NO2/SO3_Rdtase_4Fe4S_sf"/>
</dbReference>
<dbReference type="InterPro" id="IPR006067">
    <property type="entry name" value="NO2/SO3_Rdtase_4Fe4S_dom"/>
</dbReference>
<dbReference type="SUPFAM" id="SSF56014">
    <property type="entry name" value="Nitrite and sulphite reductase 4Fe-4S domain-like"/>
    <property type="match status" value="1"/>
</dbReference>